<gene>
    <name evidence="11" type="ORF">D7024_07695</name>
</gene>
<dbReference type="GO" id="GO:0004049">
    <property type="term" value="F:anthranilate synthase activity"/>
    <property type="evidence" value="ECO:0007669"/>
    <property type="project" value="UniProtKB-EC"/>
</dbReference>
<protein>
    <recommendedName>
        <fullName evidence="3">Anthranilate synthase component 1</fullName>
    </recommendedName>
</protein>
<reference evidence="11 12" key="1">
    <citation type="submission" date="2018-10" db="EMBL/GenBank/DDBJ databases">
        <authorList>
            <person name="Grouzdev D.S."/>
            <person name="Krutkina M.S."/>
            <person name="Tourova T.P."/>
            <person name="Nazina T.N."/>
        </authorList>
    </citation>
    <scope>NUCLEOTIDE SEQUENCE [LARGE SCALE GENOMIC DNA]</scope>
    <source>
        <strain evidence="11 12">435</strain>
    </source>
</reference>
<dbReference type="InterPro" id="IPR019999">
    <property type="entry name" value="Anth_synth_I-like"/>
</dbReference>
<comment type="caution">
    <text evidence="11">The sequence shown here is derived from an EMBL/GenBank/DDBJ whole genome shotgun (WGS) entry which is preliminary data.</text>
</comment>
<sequence>MIFPSEEEYLQLACHYRLVPVSAEWEADMETPISLFSRLATRGPSFLLESVEGGEKLARYSFIGLDPLAVYHQKGGLGQIILGAKNSSGLIDALRSVGKECMIAYRPERGSLLSNSADGVAPGGSEYRYYLEGNPFVIVEQLMSYLRGPHLPELPRFYGGAVGYFGYDLVRWLERLPLTATDDLGLPDMILLFTGTVLILDHLRHTLRVVVNTQPGPDPQTAYLQAIKTIEKIHRLINGSPASRDTAGGPGPGGKLNTHRFQQRAMKECSSTKRDTNSSISTNLTRGEFVSLVQKAKEYIRQGEILQVVLSQRLQVPFNGDPFQVYRRLRRINPTPYLYYLNLGQVVMAGSSPEMLVRVEDDTVETRPIAGTRPRGATVAEDEALAAELLADPKEQAEHVMLVDLGRNDLGRVCTPGSVTVPQFMSVEKYSHVMHLVSSVRGVLARNASAFDAFKACFPAGTVSGAPKVRAMEIIEELEPLRRGPYAGAVGYLGYNGNLDTAITIRTVTFYRGFAYVQAGAGIVADSVPEREYQETLNKARALLQTLDLENEG</sequence>
<dbReference type="PANTHER" id="PTHR11236:SF48">
    <property type="entry name" value="ISOCHORISMATE SYNTHASE MENF"/>
    <property type="match status" value="1"/>
</dbReference>
<dbReference type="EMBL" id="RBWE01000001">
    <property type="protein sequence ID" value="RKO66840.1"/>
    <property type="molecule type" value="Genomic_DNA"/>
</dbReference>
<dbReference type="RefSeq" id="WP_121451259.1">
    <property type="nucleotide sequence ID" value="NZ_RBWE01000001.1"/>
</dbReference>
<feature type="domain" description="Anthranilate synthase component I N-terminal" evidence="10">
    <location>
        <begin position="28"/>
        <end position="208"/>
    </location>
</feature>
<evidence type="ECO:0000259" key="10">
    <source>
        <dbReference type="Pfam" id="PF04715"/>
    </source>
</evidence>
<evidence type="ECO:0000256" key="2">
    <source>
        <dbReference type="ARBA" id="ARBA00011575"/>
    </source>
</evidence>
<accession>A0A494X1Q1</accession>
<evidence type="ECO:0000256" key="6">
    <source>
        <dbReference type="ARBA" id="ARBA00023239"/>
    </source>
</evidence>
<comment type="function">
    <text evidence="7">Part of a heterotetrameric complex that catalyzes the two-step biosynthesis of anthranilate, an intermediate in the biosynthesis of L-tryptophan. In the first step, the glutamine-binding beta subunit (TrpG) of anthranilate synthase (AS) provides the glutamine amidotransferase activity which generates ammonia as a substrate that, along with chorismate, is used in the second step, catalyzed by the large alpha subunit of AS (TrpE) to produce anthranilate. In the absence of TrpG, TrpE can synthesize anthranilate directly from chorismate and high concentrations of ammonia.</text>
</comment>
<dbReference type="Proteomes" id="UP000271256">
    <property type="component" value="Unassembled WGS sequence"/>
</dbReference>
<proteinExistence type="predicted"/>
<keyword evidence="6" id="KW-0456">Lyase</keyword>
<evidence type="ECO:0000313" key="11">
    <source>
        <dbReference type="EMBL" id="RKO66840.1"/>
    </source>
</evidence>
<evidence type="ECO:0000256" key="8">
    <source>
        <dbReference type="ARBA" id="ARBA00047683"/>
    </source>
</evidence>
<dbReference type="PRINTS" id="PR00095">
    <property type="entry name" value="ANTSNTHASEI"/>
</dbReference>
<feature type="domain" description="Chorismate-utilising enzyme C-terminal" evidence="9">
    <location>
        <begin position="288"/>
        <end position="539"/>
    </location>
</feature>
<dbReference type="InterPro" id="IPR015890">
    <property type="entry name" value="Chorismate_C"/>
</dbReference>
<dbReference type="Pfam" id="PF04715">
    <property type="entry name" value="Anth_synt_I_N"/>
    <property type="match status" value="1"/>
</dbReference>
<comment type="cofactor">
    <cofactor evidence="1">
        <name>Mg(2+)</name>
        <dbReference type="ChEBI" id="CHEBI:18420"/>
    </cofactor>
</comment>
<dbReference type="OrthoDB" id="9803598at2"/>
<dbReference type="InterPro" id="IPR005801">
    <property type="entry name" value="ADC_synthase"/>
</dbReference>
<evidence type="ECO:0000256" key="5">
    <source>
        <dbReference type="ARBA" id="ARBA00022842"/>
    </source>
</evidence>
<comment type="subunit">
    <text evidence="2">Heterotetramer consisting of two non-identical subunits: a beta subunit (TrpG) and a large alpha subunit (TrpE).</text>
</comment>
<dbReference type="SUPFAM" id="SSF56322">
    <property type="entry name" value="ADC synthase"/>
    <property type="match status" value="1"/>
</dbReference>
<dbReference type="PANTHER" id="PTHR11236">
    <property type="entry name" value="AMINOBENZOATE/ANTHRANILATE SYNTHASE"/>
    <property type="match status" value="1"/>
</dbReference>
<keyword evidence="5" id="KW-0460">Magnesium</keyword>
<comment type="catalytic activity">
    <reaction evidence="8">
        <text>chorismate + L-glutamine = anthranilate + pyruvate + L-glutamate + H(+)</text>
        <dbReference type="Rhea" id="RHEA:21732"/>
        <dbReference type="ChEBI" id="CHEBI:15361"/>
        <dbReference type="ChEBI" id="CHEBI:15378"/>
        <dbReference type="ChEBI" id="CHEBI:16567"/>
        <dbReference type="ChEBI" id="CHEBI:29748"/>
        <dbReference type="ChEBI" id="CHEBI:29985"/>
        <dbReference type="ChEBI" id="CHEBI:58359"/>
        <dbReference type="EC" id="4.1.3.27"/>
    </reaction>
</comment>
<dbReference type="GO" id="GO:0000162">
    <property type="term" value="P:L-tryptophan biosynthetic process"/>
    <property type="evidence" value="ECO:0007669"/>
    <property type="project" value="TreeGrafter"/>
</dbReference>
<evidence type="ECO:0000256" key="7">
    <source>
        <dbReference type="ARBA" id="ARBA00025634"/>
    </source>
</evidence>
<dbReference type="GO" id="GO:0046872">
    <property type="term" value="F:metal ion binding"/>
    <property type="evidence" value="ECO:0007669"/>
    <property type="project" value="UniProtKB-KW"/>
</dbReference>
<evidence type="ECO:0000313" key="12">
    <source>
        <dbReference type="Proteomes" id="UP000271256"/>
    </source>
</evidence>
<dbReference type="AlphaFoldDB" id="A0A494X1Q1"/>
<dbReference type="InterPro" id="IPR006805">
    <property type="entry name" value="Anth_synth_I_N"/>
</dbReference>
<evidence type="ECO:0000259" key="9">
    <source>
        <dbReference type="Pfam" id="PF00425"/>
    </source>
</evidence>
<keyword evidence="4" id="KW-0479">Metal-binding</keyword>
<dbReference type="Gene3D" id="3.60.120.10">
    <property type="entry name" value="Anthranilate synthase"/>
    <property type="match status" value="1"/>
</dbReference>
<evidence type="ECO:0000256" key="4">
    <source>
        <dbReference type="ARBA" id="ARBA00022723"/>
    </source>
</evidence>
<evidence type="ECO:0000256" key="1">
    <source>
        <dbReference type="ARBA" id="ARBA00001946"/>
    </source>
</evidence>
<dbReference type="Pfam" id="PF00425">
    <property type="entry name" value="Chorismate_bind"/>
    <property type="match status" value="1"/>
</dbReference>
<evidence type="ECO:0000256" key="3">
    <source>
        <dbReference type="ARBA" id="ARBA00020653"/>
    </source>
</evidence>
<organism evidence="11 12">
    <name type="scientific">Desulfofundulus salinus</name>
    <dbReference type="NCBI Taxonomy" id="2419843"/>
    <lineage>
        <taxon>Bacteria</taxon>
        <taxon>Bacillati</taxon>
        <taxon>Bacillota</taxon>
        <taxon>Clostridia</taxon>
        <taxon>Eubacteriales</taxon>
        <taxon>Peptococcaceae</taxon>
        <taxon>Desulfofundulus</taxon>
    </lineage>
</organism>
<name>A0A494X1Q1_9FIRM</name>
<keyword evidence="12" id="KW-1185">Reference proteome</keyword>